<name>A0A2C5YMD1_9HYPO</name>
<evidence type="ECO:0008006" key="4">
    <source>
        <dbReference type="Google" id="ProtNLM"/>
    </source>
</evidence>
<evidence type="ECO:0000313" key="3">
    <source>
        <dbReference type="Proteomes" id="UP000226431"/>
    </source>
</evidence>
<feature type="signal peptide" evidence="1">
    <location>
        <begin position="1"/>
        <end position="17"/>
    </location>
</feature>
<dbReference type="EMBL" id="NJES01000912">
    <property type="protein sequence ID" value="PHH68660.1"/>
    <property type="molecule type" value="Genomic_DNA"/>
</dbReference>
<proteinExistence type="predicted"/>
<reference evidence="2 3" key="1">
    <citation type="submission" date="2017-06" db="EMBL/GenBank/DDBJ databases">
        <title>Ant-infecting Ophiocordyceps genomes reveal a high diversity of potential behavioral manipulation genes and a possible major role for enterotoxins.</title>
        <authorList>
            <person name="De Bekker C."/>
            <person name="Evans H.C."/>
            <person name="Brachmann A."/>
            <person name="Hughes D.P."/>
        </authorList>
    </citation>
    <scope>NUCLEOTIDE SEQUENCE [LARGE SCALE GENOMIC DNA]</scope>
    <source>
        <strain evidence="2 3">Map16</strain>
    </source>
</reference>
<accession>A0A2C5YMD1</accession>
<gene>
    <name evidence="2" type="ORF">CDD80_7365</name>
</gene>
<feature type="chain" id="PRO_5012248356" description="Granulins domain-containing protein" evidence="1">
    <location>
        <begin position="18"/>
        <end position="98"/>
    </location>
</feature>
<keyword evidence="1" id="KW-0732">Signal</keyword>
<evidence type="ECO:0000313" key="2">
    <source>
        <dbReference type="EMBL" id="PHH68660.1"/>
    </source>
</evidence>
<dbReference type="OrthoDB" id="5338512at2759"/>
<protein>
    <recommendedName>
        <fullName evidence="4">Granulins domain-containing protein</fullName>
    </recommendedName>
</protein>
<dbReference type="AlphaFoldDB" id="A0A2C5YMD1"/>
<comment type="caution">
    <text evidence="2">The sequence shown here is derived from an EMBL/GenBank/DDBJ whole genome shotgun (WGS) entry which is preliminary data.</text>
</comment>
<sequence length="98" mass="10088">MALLLALSLSLPQNSLAETSEECALNQLPCAGLPAPLCCAADSVCNALAGNTTVLCCPKGRSCDKIRPITCDVRSQDPRGKDSLGAPIKTLVLGGKPH</sequence>
<dbReference type="STRING" id="2004952.A0A2C5YMD1"/>
<organism evidence="2 3">
    <name type="scientific">Ophiocordyceps camponoti-rufipedis</name>
    <dbReference type="NCBI Taxonomy" id="2004952"/>
    <lineage>
        <taxon>Eukaryota</taxon>
        <taxon>Fungi</taxon>
        <taxon>Dikarya</taxon>
        <taxon>Ascomycota</taxon>
        <taxon>Pezizomycotina</taxon>
        <taxon>Sordariomycetes</taxon>
        <taxon>Hypocreomycetidae</taxon>
        <taxon>Hypocreales</taxon>
        <taxon>Ophiocordycipitaceae</taxon>
        <taxon>Ophiocordyceps</taxon>
    </lineage>
</organism>
<dbReference type="Proteomes" id="UP000226431">
    <property type="component" value="Unassembled WGS sequence"/>
</dbReference>
<evidence type="ECO:0000256" key="1">
    <source>
        <dbReference type="SAM" id="SignalP"/>
    </source>
</evidence>
<keyword evidence="3" id="KW-1185">Reference proteome</keyword>